<dbReference type="InterPro" id="IPR010610">
    <property type="entry name" value="EryCIII-like_C"/>
</dbReference>
<dbReference type="PANTHER" id="PTHR48050">
    <property type="entry name" value="STEROL 3-BETA-GLUCOSYLTRANSFERASE"/>
    <property type="match status" value="1"/>
</dbReference>
<feature type="domain" description="Erythromycin biosynthesis protein CIII-like C-terminal" evidence="4">
    <location>
        <begin position="267"/>
        <end position="406"/>
    </location>
</feature>
<evidence type="ECO:0000259" key="4">
    <source>
        <dbReference type="Pfam" id="PF06722"/>
    </source>
</evidence>
<evidence type="ECO:0000313" key="6">
    <source>
        <dbReference type="EMBL" id="MBA8923852.1"/>
    </source>
</evidence>
<evidence type="ECO:0000256" key="2">
    <source>
        <dbReference type="ARBA" id="ARBA00022676"/>
    </source>
</evidence>
<dbReference type="PANTHER" id="PTHR48050:SF13">
    <property type="entry name" value="STEROL 3-BETA-GLUCOSYLTRANSFERASE UGT80A2"/>
    <property type="match status" value="1"/>
</dbReference>
<comment type="similarity">
    <text evidence="1">Belongs to the glycosyltransferase 28 family.</text>
</comment>
<organism evidence="6 7">
    <name type="scientific">Kutzneria viridogrisea</name>
    <dbReference type="NCBI Taxonomy" id="47990"/>
    <lineage>
        <taxon>Bacteria</taxon>
        <taxon>Bacillati</taxon>
        <taxon>Actinomycetota</taxon>
        <taxon>Actinomycetes</taxon>
        <taxon>Pseudonocardiales</taxon>
        <taxon>Pseudonocardiaceae</taxon>
        <taxon>Kutzneria</taxon>
    </lineage>
</organism>
<dbReference type="CDD" id="cd03784">
    <property type="entry name" value="GT1_Gtf-like"/>
    <property type="match status" value="1"/>
</dbReference>
<feature type="domain" description="Erythromycin biosynthesis protein CIII-like N-terminal" evidence="5">
    <location>
        <begin position="19"/>
        <end position="59"/>
    </location>
</feature>
<dbReference type="SUPFAM" id="SSF53756">
    <property type="entry name" value="UDP-Glycosyltransferase/glycogen phosphorylase"/>
    <property type="match status" value="1"/>
</dbReference>
<dbReference type="InterPro" id="IPR048284">
    <property type="entry name" value="EryCIII-like_N"/>
</dbReference>
<gene>
    <name evidence="6" type="ORF">BC739_001049</name>
</gene>
<keyword evidence="2" id="KW-0328">Glycosyltransferase</keyword>
<proteinExistence type="inferred from homology"/>
<dbReference type="Gene3D" id="3.40.50.2000">
    <property type="entry name" value="Glycogen Phosphorylase B"/>
    <property type="match status" value="2"/>
</dbReference>
<dbReference type="RefSeq" id="WP_182836420.1">
    <property type="nucleotide sequence ID" value="NZ_BAAABQ010000065.1"/>
</dbReference>
<keyword evidence="7" id="KW-1185">Reference proteome</keyword>
<name>A0ABR6BAH1_9PSEU</name>
<dbReference type="InterPro" id="IPR002213">
    <property type="entry name" value="UDP_glucos_trans"/>
</dbReference>
<comment type="caution">
    <text evidence="6">The sequence shown here is derived from an EMBL/GenBank/DDBJ whole genome shotgun (WGS) entry which is preliminary data.</text>
</comment>
<evidence type="ECO:0000256" key="1">
    <source>
        <dbReference type="ARBA" id="ARBA00006962"/>
    </source>
</evidence>
<evidence type="ECO:0000259" key="5">
    <source>
        <dbReference type="Pfam" id="PF21036"/>
    </source>
</evidence>
<dbReference type="EMBL" id="JACJID010000001">
    <property type="protein sequence ID" value="MBA8923852.1"/>
    <property type="molecule type" value="Genomic_DNA"/>
</dbReference>
<sequence>MFTVSDITAHYFPMVPLGWAVQAAGHELRVVCAPGQSERITGAGLTPVPVLTDIDIFLLTRFYFLWQTLDGNVPAGTWLPPMDPETGAELDRIEDYDFSALAQRMLASEPPKTEQRIDAMVDFARSWRPDLIVHDSLQLDAVVAARVTGVPAVMHLTGPTGTAETEWGAQIVPSQFSPAYQRHGIADPGAGLIEHVIDLCPPSMAPPTDAVRHPLRPVPYNGSGGLPAELLTWSRSRRRPRIAIVWSSTMVKLHGWTAFPVRMLALAAAKLDVDVVVTVDAQSRARLGTLPDSVRVLEQCPLNMLLEHCEVVVHHGGHGSTMTAVAAGVPQLMVTYSPEHTICAKRLVPTGAARWLYGPYCQQEDVTAALAALLTETVHRDSARQLRAEAMAQPSPVELVTELADLAATPVS</sequence>
<evidence type="ECO:0000256" key="3">
    <source>
        <dbReference type="ARBA" id="ARBA00022679"/>
    </source>
</evidence>
<evidence type="ECO:0000313" key="7">
    <source>
        <dbReference type="Proteomes" id="UP000517916"/>
    </source>
</evidence>
<protein>
    <submittedName>
        <fullName evidence="6">UDP:flavonoid glycosyltransferase YjiC (YdhE family)</fullName>
    </submittedName>
</protein>
<dbReference type="Proteomes" id="UP000517916">
    <property type="component" value="Unassembled WGS sequence"/>
</dbReference>
<dbReference type="InterPro" id="IPR050426">
    <property type="entry name" value="Glycosyltransferase_28"/>
</dbReference>
<dbReference type="Pfam" id="PF21036">
    <property type="entry name" value="EryCIII-like_N"/>
    <property type="match status" value="2"/>
</dbReference>
<accession>A0ABR6BAH1</accession>
<dbReference type="Pfam" id="PF06722">
    <property type="entry name" value="EryCIII-like_C"/>
    <property type="match status" value="1"/>
</dbReference>
<feature type="domain" description="Erythromycin biosynthesis protein CIII-like N-terminal" evidence="5">
    <location>
        <begin position="113"/>
        <end position="238"/>
    </location>
</feature>
<keyword evidence="3" id="KW-0808">Transferase</keyword>
<reference evidence="6 7" key="1">
    <citation type="submission" date="2020-08" db="EMBL/GenBank/DDBJ databases">
        <title>Genomic Encyclopedia of Archaeal and Bacterial Type Strains, Phase II (KMG-II): from individual species to whole genera.</title>
        <authorList>
            <person name="Goeker M."/>
        </authorList>
    </citation>
    <scope>NUCLEOTIDE SEQUENCE [LARGE SCALE GENOMIC DNA]</scope>
    <source>
        <strain evidence="6 7">DSM 43850</strain>
    </source>
</reference>